<dbReference type="InterPro" id="IPR004370">
    <property type="entry name" value="4-OT-like_dom"/>
</dbReference>
<dbReference type="Pfam" id="PF01361">
    <property type="entry name" value="Tautomerase"/>
    <property type="match status" value="1"/>
</dbReference>
<evidence type="ECO:0000313" key="5">
    <source>
        <dbReference type="Proteomes" id="UP000644699"/>
    </source>
</evidence>
<reference evidence="4" key="2">
    <citation type="submission" date="2020-09" db="EMBL/GenBank/DDBJ databases">
        <authorList>
            <person name="Sun Q."/>
            <person name="Zhou Y."/>
        </authorList>
    </citation>
    <scope>NUCLEOTIDE SEQUENCE</scope>
    <source>
        <strain evidence="4">CGMCC 1.15367</strain>
    </source>
</reference>
<dbReference type="GO" id="GO:0016862">
    <property type="term" value="F:intramolecular oxidoreductase activity, interconverting keto- and enol-groups"/>
    <property type="evidence" value="ECO:0007669"/>
    <property type="project" value="InterPro"/>
</dbReference>
<feature type="domain" description="4-oxalocrotonate tautomerase-like" evidence="3">
    <location>
        <begin position="2"/>
        <end position="51"/>
    </location>
</feature>
<comment type="caution">
    <text evidence="4">The sequence shown here is derived from an EMBL/GenBank/DDBJ whole genome shotgun (WGS) entry which is preliminary data.</text>
</comment>
<dbReference type="Gene3D" id="3.30.429.10">
    <property type="entry name" value="Macrophage Migration Inhibitory Factor"/>
    <property type="match status" value="1"/>
</dbReference>
<accession>A0A916ZL46</accession>
<organism evidence="4 5">
    <name type="scientific">Aureimonas endophytica</name>
    <dbReference type="NCBI Taxonomy" id="2027858"/>
    <lineage>
        <taxon>Bacteria</taxon>
        <taxon>Pseudomonadati</taxon>
        <taxon>Pseudomonadota</taxon>
        <taxon>Alphaproteobacteria</taxon>
        <taxon>Hyphomicrobiales</taxon>
        <taxon>Aurantimonadaceae</taxon>
        <taxon>Aureimonas</taxon>
    </lineage>
</organism>
<sequence>MPHVNVKLATGRSEEQKRELTRRIVEAVTSTVGCDEDAVSVAIQDVPMAEWNDAVYVPEIEPSLDGLYKKPGYGRPG</sequence>
<keyword evidence="1" id="KW-0413">Isomerase</keyword>
<dbReference type="SUPFAM" id="SSF55331">
    <property type="entry name" value="Tautomerase/MIF"/>
    <property type="match status" value="1"/>
</dbReference>
<reference evidence="4" key="1">
    <citation type="journal article" date="2014" name="Int. J. Syst. Evol. Microbiol.">
        <title>Complete genome sequence of Corynebacterium casei LMG S-19264T (=DSM 44701T), isolated from a smear-ripened cheese.</title>
        <authorList>
            <consortium name="US DOE Joint Genome Institute (JGI-PGF)"/>
            <person name="Walter F."/>
            <person name="Albersmeier A."/>
            <person name="Kalinowski J."/>
            <person name="Ruckert C."/>
        </authorList>
    </citation>
    <scope>NUCLEOTIDE SEQUENCE</scope>
    <source>
        <strain evidence="4">CGMCC 1.15367</strain>
    </source>
</reference>
<evidence type="ECO:0000259" key="3">
    <source>
        <dbReference type="Pfam" id="PF01361"/>
    </source>
</evidence>
<keyword evidence="5" id="KW-1185">Reference proteome</keyword>
<evidence type="ECO:0000313" key="4">
    <source>
        <dbReference type="EMBL" id="GGE02290.1"/>
    </source>
</evidence>
<dbReference type="GO" id="GO:0005737">
    <property type="term" value="C:cytoplasm"/>
    <property type="evidence" value="ECO:0007669"/>
    <property type="project" value="InterPro"/>
</dbReference>
<dbReference type="Proteomes" id="UP000644699">
    <property type="component" value="Unassembled WGS sequence"/>
</dbReference>
<dbReference type="InterPro" id="IPR017284">
    <property type="entry name" value="Tautomerase_PptA"/>
</dbReference>
<dbReference type="EMBL" id="BMIQ01000003">
    <property type="protein sequence ID" value="GGE02290.1"/>
    <property type="molecule type" value="Genomic_DNA"/>
</dbReference>
<gene>
    <name evidence="4" type="ORF">GCM10011390_21410</name>
</gene>
<dbReference type="InterPro" id="IPR014347">
    <property type="entry name" value="Tautomerase/MIF_sf"/>
</dbReference>
<proteinExistence type="predicted"/>
<name>A0A916ZL46_9HYPH</name>
<feature type="active site" description="Proton acceptor; via imino nitrogen" evidence="2">
    <location>
        <position position="2"/>
    </location>
</feature>
<dbReference type="PIRSF" id="PIRSF037799">
    <property type="entry name" value="Tautomer_YdcE_prd"/>
    <property type="match status" value="1"/>
</dbReference>
<evidence type="ECO:0000256" key="1">
    <source>
        <dbReference type="ARBA" id="ARBA00023235"/>
    </source>
</evidence>
<evidence type="ECO:0000256" key="2">
    <source>
        <dbReference type="PIRSR" id="PIRSR037799-1"/>
    </source>
</evidence>
<dbReference type="AlphaFoldDB" id="A0A916ZL46"/>
<protein>
    <recommendedName>
        <fullName evidence="3">4-oxalocrotonate tautomerase-like domain-containing protein</fullName>
    </recommendedName>
</protein>